<feature type="domain" description="Astrotactin-1/2 N-terminal" evidence="2">
    <location>
        <begin position="2"/>
        <end position="173"/>
    </location>
</feature>
<dbReference type="PANTHER" id="PTHR16592">
    <property type="entry name" value="ASTROTACTIN-1-LIKE"/>
    <property type="match status" value="1"/>
</dbReference>
<dbReference type="GO" id="GO:0005768">
    <property type="term" value="C:endosome"/>
    <property type="evidence" value="ECO:0007669"/>
    <property type="project" value="TreeGrafter"/>
</dbReference>
<protein>
    <submittedName>
        <fullName evidence="3">Astrotactin-2</fullName>
    </submittedName>
</protein>
<dbReference type="EMBL" id="JASDAP010000022">
    <property type="protein sequence ID" value="KAK1884619.1"/>
    <property type="molecule type" value="Genomic_DNA"/>
</dbReference>
<evidence type="ECO:0000256" key="1">
    <source>
        <dbReference type="SAM" id="Phobius"/>
    </source>
</evidence>
<reference evidence="3" key="1">
    <citation type="submission" date="2023-04" db="EMBL/GenBank/DDBJ databases">
        <title>Chromosome-level genome of Chaenocephalus aceratus.</title>
        <authorList>
            <person name="Park H."/>
        </authorList>
    </citation>
    <scope>NUCLEOTIDE SEQUENCE</scope>
    <source>
        <strain evidence="3">DE</strain>
        <tissue evidence="3">Muscle</tissue>
    </source>
</reference>
<proteinExistence type="predicted"/>
<evidence type="ECO:0000313" key="4">
    <source>
        <dbReference type="Proteomes" id="UP001228049"/>
    </source>
</evidence>
<keyword evidence="4" id="KW-1185">Reference proteome</keyword>
<dbReference type="PANTHER" id="PTHR16592:SF2">
    <property type="entry name" value="ASTROTACTIN-2"/>
    <property type="match status" value="1"/>
</dbReference>
<dbReference type="AlphaFoldDB" id="A0AAD9BL96"/>
<dbReference type="InterPro" id="IPR026995">
    <property type="entry name" value="Astrotactin"/>
</dbReference>
<name>A0AAD9BL96_DISEL</name>
<sequence length="372" mass="41237">MKFYTEQHRGRRRSKGLPHSPLNKVTLTLITISTCVIAIVYATQESCPLTVKVTLHVPEHFVADGSSFVVSMGSFLDVSNWLNPAKLTLYYQTNSSTQWVLDYCGQRTTEPCEQICDQDTGSKEGECSCHEGYSPDPVHKHLCVRSDWGRNEGPWPYADLEKGYDLVKGSRPQRGSSDHSTVWAKGCGCQSARALWCHQWSCQSTPSPAVRQTCWLRKTQERSDTPRLLGLVDLDQFEKGEEAMMSTYFETVEDLLESFGPVRDCSKDNGGCKKNFKCVTDRQTDSSGCMAFTANIAILTKAGCMNVTATLQSPPQCPEGLRPMKDGSGCYDYSRGIDCTDGFNGGCEQLCLQQLVPLEDDPSSSNVLMFCG</sequence>
<keyword evidence="1" id="KW-0472">Membrane</keyword>
<evidence type="ECO:0000313" key="3">
    <source>
        <dbReference type="EMBL" id="KAK1884619.1"/>
    </source>
</evidence>
<dbReference type="GO" id="GO:0016020">
    <property type="term" value="C:membrane"/>
    <property type="evidence" value="ECO:0007669"/>
    <property type="project" value="TreeGrafter"/>
</dbReference>
<gene>
    <name evidence="3" type="ORF">KUDE01_022933</name>
</gene>
<dbReference type="Pfam" id="PF19441">
    <property type="entry name" value="ASTN_1_2_N"/>
    <property type="match status" value="2"/>
</dbReference>
<dbReference type="GO" id="GO:0001764">
    <property type="term" value="P:neuron migration"/>
    <property type="evidence" value="ECO:0007669"/>
    <property type="project" value="InterPro"/>
</dbReference>
<dbReference type="Proteomes" id="UP001228049">
    <property type="component" value="Unassembled WGS sequence"/>
</dbReference>
<comment type="caution">
    <text evidence="3">The sequence shown here is derived from an EMBL/GenBank/DDBJ whole genome shotgun (WGS) entry which is preliminary data.</text>
</comment>
<accession>A0AAD9BL96</accession>
<keyword evidence="1" id="KW-0812">Transmembrane</keyword>
<keyword evidence="1" id="KW-1133">Transmembrane helix</keyword>
<feature type="transmembrane region" description="Helical" evidence="1">
    <location>
        <begin position="21"/>
        <end position="42"/>
    </location>
</feature>
<dbReference type="InterPro" id="IPR045575">
    <property type="entry name" value="ASTN_1_2_N"/>
</dbReference>
<feature type="non-terminal residue" evidence="3">
    <location>
        <position position="372"/>
    </location>
</feature>
<evidence type="ECO:0000259" key="2">
    <source>
        <dbReference type="Pfam" id="PF19441"/>
    </source>
</evidence>
<dbReference type="GO" id="GO:0007158">
    <property type="term" value="P:neuron cell-cell adhesion"/>
    <property type="evidence" value="ECO:0007669"/>
    <property type="project" value="TreeGrafter"/>
</dbReference>
<organism evidence="3 4">
    <name type="scientific">Dissostichus eleginoides</name>
    <name type="common">Patagonian toothfish</name>
    <name type="synonym">Dissostichus amissus</name>
    <dbReference type="NCBI Taxonomy" id="100907"/>
    <lineage>
        <taxon>Eukaryota</taxon>
        <taxon>Metazoa</taxon>
        <taxon>Chordata</taxon>
        <taxon>Craniata</taxon>
        <taxon>Vertebrata</taxon>
        <taxon>Euteleostomi</taxon>
        <taxon>Actinopterygii</taxon>
        <taxon>Neopterygii</taxon>
        <taxon>Teleostei</taxon>
        <taxon>Neoteleostei</taxon>
        <taxon>Acanthomorphata</taxon>
        <taxon>Eupercaria</taxon>
        <taxon>Perciformes</taxon>
        <taxon>Notothenioidei</taxon>
        <taxon>Nototheniidae</taxon>
        <taxon>Dissostichus</taxon>
    </lineage>
</organism>
<feature type="domain" description="Astrotactin-1/2 N-terminal" evidence="2">
    <location>
        <begin position="235"/>
        <end position="293"/>
    </location>
</feature>